<protein>
    <submittedName>
        <fullName evidence="4">Histidine kinase</fullName>
    </submittedName>
</protein>
<feature type="domain" description="CBS" evidence="3">
    <location>
        <begin position="15"/>
        <end position="70"/>
    </location>
</feature>
<dbReference type="AlphaFoldDB" id="A0A977K8Y8"/>
<keyword evidence="4" id="KW-0418">Kinase</keyword>
<sequence length="138" mass="15621">MRRRRKIPLTVDDIMTTPPLTVDPEEDVVDVAKKMLEHGFGSALVVEDDKLIGIITEHDLLYALSEGEKGVKLKARDVMTEDPITVKTKTDIMEAIRVMKDANVRHLPVVDHKGRPVGVVAFRDILESLMLLLHFFYC</sequence>
<dbReference type="Proteomes" id="UP001063698">
    <property type="component" value="Chromosome"/>
</dbReference>
<name>A0A977K8Y8_9CREN</name>
<dbReference type="GO" id="GO:0016301">
    <property type="term" value="F:kinase activity"/>
    <property type="evidence" value="ECO:0007669"/>
    <property type="project" value="UniProtKB-KW"/>
</dbReference>
<evidence type="ECO:0000313" key="5">
    <source>
        <dbReference type="Proteomes" id="UP001063698"/>
    </source>
</evidence>
<dbReference type="SUPFAM" id="SSF54631">
    <property type="entry name" value="CBS-domain pair"/>
    <property type="match status" value="1"/>
</dbReference>
<dbReference type="PANTHER" id="PTHR43080">
    <property type="entry name" value="CBS DOMAIN-CONTAINING PROTEIN CBSX3, MITOCHONDRIAL"/>
    <property type="match status" value="1"/>
</dbReference>
<evidence type="ECO:0000256" key="2">
    <source>
        <dbReference type="PROSITE-ProRule" id="PRU00703"/>
    </source>
</evidence>
<dbReference type="InterPro" id="IPR046342">
    <property type="entry name" value="CBS_dom_sf"/>
</dbReference>
<evidence type="ECO:0000313" key="4">
    <source>
        <dbReference type="EMBL" id="UXD21141.1"/>
    </source>
</evidence>
<keyword evidence="5" id="KW-1185">Reference proteome</keyword>
<proteinExistence type="predicted"/>
<dbReference type="InterPro" id="IPR000644">
    <property type="entry name" value="CBS_dom"/>
</dbReference>
<accession>A0A977K8Y8</accession>
<dbReference type="InterPro" id="IPR051257">
    <property type="entry name" value="Diverse_CBS-Domain"/>
</dbReference>
<organism evidence="4 5">
    <name type="scientific">Ignicoccus pacificus DSM 13166</name>
    <dbReference type="NCBI Taxonomy" id="940294"/>
    <lineage>
        <taxon>Archaea</taxon>
        <taxon>Thermoproteota</taxon>
        <taxon>Thermoprotei</taxon>
        <taxon>Desulfurococcales</taxon>
        <taxon>Desulfurococcaceae</taxon>
        <taxon>Ignicoccus</taxon>
    </lineage>
</organism>
<dbReference type="Gene3D" id="3.10.580.10">
    <property type="entry name" value="CBS-domain"/>
    <property type="match status" value="1"/>
</dbReference>
<dbReference type="SMART" id="SM00116">
    <property type="entry name" value="CBS"/>
    <property type="match status" value="2"/>
</dbReference>
<dbReference type="CDD" id="cd09836">
    <property type="entry name" value="CBS_pair_arch"/>
    <property type="match status" value="1"/>
</dbReference>
<keyword evidence="4" id="KW-0808">Transferase</keyword>
<reference evidence="4" key="1">
    <citation type="submission" date="2013-11" db="EMBL/GenBank/DDBJ databases">
        <title>Comparative genomics of Ignicoccus.</title>
        <authorList>
            <person name="Podar M."/>
        </authorList>
    </citation>
    <scope>NUCLEOTIDE SEQUENCE</scope>
    <source>
        <strain evidence="4">DSM 13166</strain>
    </source>
</reference>
<dbReference type="EMBL" id="CP006868">
    <property type="protein sequence ID" value="UXD21141.1"/>
    <property type="molecule type" value="Genomic_DNA"/>
</dbReference>
<keyword evidence="1 2" id="KW-0129">CBS domain</keyword>
<gene>
    <name evidence="4" type="ORF">IPA_00530</name>
</gene>
<evidence type="ECO:0000259" key="3">
    <source>
        <dbReference type="PROSITE" id="PS51371"/>
    </source>
</evidence>
<dbReference type="PANTHER" id="PTHR43080:SF2">
    <property type="entry name" value="CBS DOMAIN-CONTAINING PROTEIN"/>
    <property type="match status" value="1"/>
</dbReference>
<dbReference type="Pfam" id="PF00571">
    <property type="entry name" value="CBS"/>
    <property type="match status" value="2"/>
</dbReference>
<feature type="domain" description="CBS" evidence="3">
    <location>
        <begin position="79"/>
        <end position="136"/>
    </location>
</feature>
<dbReference type="PROSITE" id="PS51371">
    <property type="entry name" value="CBS"/>
    <property type="match status" value="2"/>
</dbReference>
<dbReference type="KEGG" id="ipc:IPA_00530"/>
<evidence type="ECO:0000256" key="1">
    <source>
        <dbReference type="ARBA" id="ARBA00023122"/>
    </source>
</evidence>